<dbReference type="OrthoDB" id="5958507at2759"/>
<proteinExistence type="predicted"/>
<protein>
    <submittedName>
        <fullName evidence="2">Uncharacterized protein</fullName>
    </submittedName>
</protein>
<reference evidence="2" key="1">
    <citation type="submission" date="2023-01" db="EMBL/GenBank/DDBJ databases">
        <title>Genome assembly of the deep-sea coral Lophelia pertusa.</title>
        <authorList>
            <person name="Herrera S."/>
            <person name="Cordes E."/>
        </authorList>
    </citation>
    <scope>NUCLEOTIDE SEQUENCE</scope>
    <source>
        <strain evidence="2">USNM1676648</strain>
        <tissue evidence="2">Polyp</tissue>
    </source>
</reference>
<dbReference type="AlphaFoldDB" id="A0A9W9ZVZ9"/>
<keyword evidence="1" id="KW-0732">Signal</keyword>
<dbReference type="Proteomes" id="UP001163046">
    <property type="component" value="Unassembled WGS sequence"/>
</dbReference>
<organism evidence="2 3">
    <name type="scientific">Desmophyllum pertusum</name>
    <dbReference type="NCBI Taxonomy" id="174260"/>
    <lineage>
        <taxon>Eukaryota</taxon>
        <taxon>Metazoa</taxon>
        <taxon>Cnidaria</taxon>
        <taxon>Anthozoa</taxon>
        <taxon>Hexacorallia</taxon>
        <taxon>Scleractinia</taxon>
        <taxon>Caryophylliina</taxon>
        <taxon>Caryophylliidae</taxon>
        <taxon>Desmophyllum</taxon>
    </lineage>
</organism>
<comment type="caution">
    <text evidence="2">The sequence shown here is derived from an EMBL/GenBank/DDBJ whole genome shotgun (WGS) entry which is preliminary data.</text>
</comment>
<sequence length="240" mass="26187">MNLLKVAFALVFLCSLSSAALPNIYSCSLKEYYCDVRKCISMFHKDLQKDSTAANCGVQFHITAACIRKVFNGCVKTAVPQSEIGAQLDPFVNEGALCIDGPLQLLGNPKRFVPRTNLTCNSVFNQSAALCGKILLEKFVADRSDASLCGYEYAKAKKCVKDLLSSQCTFSSQDAEVFDFQFDDYNPFCDNNRDPGATGSAQCSGFQPDSTTAIPCNKSDVISVKKLILFFLLAICLVLV</sequence>
<gene>
    <name evidence="2" type="ORF">OS493_035218</name>
</gene>
<feature type="signal peptide" evidence="1">
    <location>
        <begin position="1"/>
        <end position="19"/>
    </location>
</feature>
<evidence type="ECO:0000313" key="2">
    <source>
        <dbReference type="EMBL" id="KAJ7388878.1"/>
    </source>
</evidence>
<dbReference type="EMBL" id="MU825448">
    <property type="protein sequence ID" value="KAJ7388878.1"/>
    <property type="molecule type" value="Genomic_DNA"/>
</dbReference>
<name>A0A9W9ZVZ9_9CNID</name>
<evidence type="ECO:0000313" key="3">
    <source>
        <dbReference type="Proteomes" id="UP001163046"/>
    </source>
</evidence>
<keyword evidence="3" id="KW-1185">Reference proteome</keyword>
<accession>A0A9W9ZVZ9</accession>
<feature type="chain" id="PRO_5040853862" evidence="1">
    <location>
        <begin position="20"/>
        <end position="240"/>
    </location>
</feature>
<evidence type="ECO:0000256" key="1">
    <source>
        <dbReference type="SAM" id="SignalP"/>
    </source>
</evidence>